<evidence type="ECO:0000313" key="1">
    <source>
        <dbReference type="EMBL" id="CAI9564003.1"/>
    </source>
</evidence>
<keyword evidence="2" id="KW-1185">Reference proteome</keyword>
<comment type="caution">
    <text evidence="1">The sequence shown here is derived from an EMBL/GenBank/DDBJ whole genome shotgun (WGS) entry which is preliminary data.</text>
</comment>
<dbReference type="Proteomes" id="UP001162483">
    <property type="component" value="Unassembled WGS sequence"/>
</dbReference>
<sequence length="68" mass="7746">MQTNLMQCAAYGLSTDRLTPPPLQSLQQCWQHSYVYFPKTTSRYDAEHVHSAPLADHGETCSEWNLSC</sequence>
<gene>
    <name evidence="1" type="ORF">SPARVUS_LOCUS5834174</name>
</gene>
<dbReference type="EMBL" id="CATNWA010012738">
    <property type="protein sequence ID" value="CAI9564003.1"/>
    <property type="molecule type" value="Genomic_DNA"/>
</dbReference>
<evidence type="ECO:0000313" key="2">
    <source>
        <dbReference type="Proteomes" id="UP001162483"/>
    </source>
</evidence>
<name>A0ABN9CXD7_9NEOB</name>
<organism evidence="1 2">
    <name type="scientific">Staurois parvus</name>
    <dbReference type="NCBI Taxonomy" id="386267"/>
    <lineage>
        <taxon>Eukaryota</taxon>
        <taxon>Metazoa</taxon>
        <taxon>Chordata</taxon>
        <taxon>Craniata</taxon>
        <taxon>Vertebrata</taxon>
        <taxon>Euteleostomi</taxon>
        <taxon>Amphibia</taxon>
        <taxon>Batrachia</taxon>
        <taxon>Anura</taxon>
        <taxon>Neobatrachia</taxon>
        <taxon>Ranoidea</taxon>
        <taxon>Ranidae</taxon>
        <taxon>Staurois</taxon>
    </lineage>
</organism>
<protein>
    <submittedName>
        <fullName evidence="1">Uncharacterized protein</fullName>
    </submittedName>
</protein>
<proteinExistence type="predicted"/>
<reference evidence="1" key="1">
    <citation type="submission" date="2023-05" db="EMBL/GenBank/DDBJ databases">
        <authorList>
            <person name="Stuckert A."/>
        </authorList>
    </citation>
    <scope>NUCLEOTIDE SEQUENCE</scope>
</reference>
<accession>A0ABN9CXD7</accession>